<gene>
    <name evidence="1" type="ORF">COLO4_00028</name>
</gene>
<accession>A0A1R3L4V1</accession>
<evidence type="ECO:0000313" key="1">
    <source>
        <dbReference type="EMBL" id="OMP14347.1"/>
    </source>
</evidence>
<organism evidence="1 2">
    <name type="scientific">Corchorus olitorius</name>
    <dbReference type="NCBI Taxonomy" id="93759"/>
    <lineage>
        <taxon>Eukaryota</taxon>
        <taxon>Viridiplantae</taxon>
        <taxon>Streptophyta</taxon>
        <taxon>Embryophyta</taxon>
        <taxon>Tracheophyta</taxon>
        <taxon>Spermatophyta</taxon>
        <taxon>Magnoliopsida</taxon>
        <taxon>eudicotyledons</taxon>
        <taxon>Gunneridae</taxon>
        <taxon>Pentapetalae</taxon>
        <taxon>rosids</taxon>
        <taxon>malvids</taxon>
        <taxon>Malvales</taxon>
        <taxon>Malvaceae</taxon>
        <taxon>Grewioideae</taxon>
        <taxon>Apeibeae</taxon>
        <taxon>Corchorus</taxon>
    </lineage>
</organism>
<dbReference type="AlphaFoldDB" id="A0A1R3L4V1"/>
<sequence>MAQFKSRLVIKLESSNFQSVKYPGLATALLTSVSLDSIATTWDIDGLCVGDV</sequence>
<keyword evidence="2" id="KW-1185">Reference proteome</keyword>
<proteinExistence type="predicted"/>
<dbReference type="EMBL" id="AWUE01000171">
    <property type="protein sequence ID" value="OMP14347.1"/>
    <property type="molecule type" value="Genomic_DNA"/>
</dbReference>
<dbReference type="Proteomes" id="UP000187203">
    <property type="component" value="Unassembled WGS sequence"/>
</dbReference>
<protein>
    <submittedName>
        <fullName evidence="1">Uncharacterized protein</fullName>
    </submittedName>
</protein>
<name>A0A1R3L4V1_9ROSI</name>
<evidence type="ECO:0000313" key="2">
    <source>
        <dbReference type="Proteomes" id="UP000187203"/>
    </source>
</evidence>
<reference evidence="2" key="1">
    <citation type="submission" date="2013-09" db="EMBL/GenBank/DDBJ databases">
        <title>Corchorus olitorius genome sequencing.</title>
        <authorList>
            <person name="Alam M."/>
            <person name="Haque M.S."/>
            <person name="Islam M.S."/>
            <person name="Emdad E.M."/>
            <person name="Islam M.M."/>
            <person name="Ahmed B."/>
            <person name="Halim A."/>
            <person name="Hossen Q.M.M."/>
            <person name="Hossain M.Z."/>
            <person name="Ahmed R."/>
            <person name="Khan M.M."/>
            <person name="Islam R."/>
            <person name="Rashid M.M."/>
            <person name="Khan S.A."/>
            <person name="Rahman M.S."/>
            <person name="Alam M."/>
            <person name="Yahiya A.S."/>
            <person name="Khan M.S."/>
            <person name="Azam M.S."/>
            <person name="Haque T."/>
            <person name="Lashkar M.Z.H."/>
            <person name="Akhand A.I."/>
            <person name="Morshed G."/>
            <person name="Roy S."/>
            <person name="Uddin K.S."/>
            <person name="Rabeya T."/>
            <person name="Hossain A.S."/>
            <person name="Chowdhury A."/>
            <person name="Snigdha A.R."/>
            <person name="Mortoza M.S."/>
            <person name="Matin S.A."/>
            <person name="Hoque S.M.E."/>
            <person name="Islam M.K."/>
            <person name="Roy D.K."/>
            <person name="Haider R."/>
            <person name="Moosa M.M."/>
            <person name="Elias S.M."/>
            <person name="Hasan A.M."/>
            <person name="Jahan S."/>
            <person name="Shafiuddin M."/>
            <person name="Mahmood N."/>
            <person name="Shommy N.S."/>
        </authorList>
    </citation>
    <scope>NUCLEOTIDE SEQUENCE [LARGE SCALE GENOMIC DNA]</scope>
    <source>
        <strain evidence="2">cv. O-4</strain>
    </source>
</reference>
<comment type="caution">
    <text evidence="1">The sequence shown here is derived from an EMBL/GenBank/DDBJ whole genome shotgun (WGS) entry which is preliminary data.</text>
</comment>